<dbReference type="InterPro" id="IPR050769">
    <property type="entry name" value="NAT_camello-type"/>
</dbReference>
<name>A0A7X2L239_9BACL</name>
<evidence type="ECO:0000256" key="1">
    <source>
        <dbReference type="ARBA" id="ARBA00022679"/>
    </source>
</evidence>
<dbReference type="InterPro" id="IPR016181">
    <property type="entry name" value="Acyl_CoA_acyltransferase"/>
</dbReference>
<dbReference type="EMBL" id="WJXB01000002">
    <property type="protein sequence ID" value="MRN52941.1"/>
    <property type="molecule type" value="Genomic_DNA"/>
</dbReference>
<comment type="caution">
    <text evidence="3">The sequence shown here is derived from an EMBL/GenBank/DDBJ whole genome shotgun (WGS) entry which is preliminary data.</text>
</comment>
<dbReference type="AlphaFoldDB" id="A0A7X2L239"/>
<evidence type="ECO:0000313" key="3">
    <source>
        <dbReference type="EMBL" id="MRN52941.1"/>
    </source>
</evidence>
<evidence type="ECO:0000259" key="2">
    <source>
        <dbReference type="PROSITE" id="PS51186"/>
    </source>
</evidence>
<dbReference type="SUPFAM" id="SSF55729">
    <property type="entry name" value="Acyl-CoA N-acyltransferases (Nat)"/>
    <property type="match status" value="1"/>
</dbReference>
<dbReference type="PROSITE" id="PS51186">
    <property type="entry name" value="GNAT"/>
    <property type="match status" value="1"/>
</dbReference>
<dbReference type="PANTHER" id="PTHR13947">
    <property type="entry name" value="GNAT FAMILY N-ACETYLTRANSFERASE"/>
    <property type="match status" value="1"/>
</dbReference>
<protein>
    <submittedName>
        <fullName evidence="3">GNAT family N-acetyltransferase</fullName>
    </submittedName>
</protein>
<accession>A0A7X2L239</accession>
<dbReference type="Proteomes" id="UP000463051">
    <property type="component" value="Unassembled WGS sequence"/>
</dbReference>
<organism evidence="3 4">
    <name type="scientific">Paenibacillus monticola</name>
    <dbReference type="NCBI Taxonomy" id="2666075"/>
    <lineage>
        <taxon>Bacteria</taxon>
        <taxon>Bacillati</taxon>
        <taxon>Bacillota</taxon>
        <taxon>Bacilli</taxon>
        <taxon>Bacillales</taxon>
        <taxon>Paenibacillaceae</taxon>
        <taxon>Paenibacillus</taxon>
    </lineage>
</organism>
<gene>
    <name evidence="3" type="ORF">GJB61_08005</name>
</gene>
<dbReference type="Pfam" id="PF00583">
    <property type="entry name" value="Acetyltransf_1"/>
    <property type="match status" value="1"/>
</dbReference>
<dbReference type="CDD" id="cd04301">
    <property type="entry name" value="NAT_SF"/>
    <property type="match status" value="1"/>
</dbReference>
<feature type="domain" description="N-acetyltransferase" evidence="2">
    <location>
        <begin position="6"/>
        <end position="200"/>
    </location>
</feature>
<sequence length="211" mass="24475">MSLNPIEIVAYQKEDNEAVRELIVDSFLGKFHALVHLDINQIRKLLGSIWIDDPNASTVKQIVAKENGKVVGTLCLKWKGNAPSNKRADQIHIAQLFKQFGYLNVCKFIVGMCFLDYQPKAHECYIDHLAIRSSHRNKGIGGQLLAWAQHFTLNSEFDQLSLHVVSNNKQAIHLYEKMAFDIERSNYNMMRHIFFQYPIWNFMSWRASLQH</sequence>
<reference evidence="3 4" key="1">
    <citation type="submission" date="2019-11" db="EMBL/GenBank/DDBJ databases">
        <title>Paenibacillus monticola sp. nov., a novel PGPR strain isolated from mountain sample in China.</title>
        <authorList>
            <person name="Zhao Q."/>
            <person name="Li H.-P."/>
            <person name="Zhang J.-L."/>
        </authorList>
    </citation>
    <scope>NUCLEOTIDE SEQUENCE [LARGE SCALE GENOMIC DNA]</scope>
    <source>
        <strain evidence="3 4">LC-T2</strain>
    </source>
</reference>
<keyword evidence="4" id="KW-1185">Reference proteome</keyword>
<dbReference type="RefSeq" id="WP_154117932.1">
    <property type="nucleotide sequence ID" value="NZ_WJXB01000002.1"/>
</dbReference>
<proteinExistence type="predicted"/>
<dbReference type="InterPro" id="IPR000182">
    <property type="entry name" value="GNAT_dom"/>
</dbReference>
<evidence type="ECO:0000313" key="4">
    <source>
        <dbReference type="Proteomes" id="UP000463051"/>
    </source>
</evidence>
<keyword evidence="1 3" id="KW-0808">Transferase</keyword>
<dbReference type="PANTHER" id="PTHR13947:SF37">
    <property type="entry name" value="LD18367P"/>
    <property type="match status" value="1"/>
</dbReference>
<dbReference type="GO" id="GO:0008080">
    <property type="term" value="F:N-acetyltransferase activity"/>
    <property type="evidence" value="ECO:0007669"/>
    <property type="project" value="InterPro"/>
</dbReference>
<dbReference type="Gene3D" id="3.40.630.30">
    <property type="match status" value="1"/>
</dbReference>